<evidence type="ECO:0000256" key="1">
    <source>
        <dbReference type="SAM" id="SignalP"/>
    </source>
</evidence>
<dbReference type="Proteomes" id="UP000051645">
    <property type="component" value="Unassembled WGS sequence"/>
</dbReference>
<evidence type="ECO:0000313" key="5">
    <source>
        <dbReference type="Proteomes" id="UP000051645"/>
    </source>
</evidence>
<keyword evidence="1" id="KW-0732">Signal</keyword>
<accession>A0A0R2FTF4</accession>
<dbReference type="InterPro" id="IPR041183">
    <property type="entry name" value="Cyclophilin-like"/>
</dbReference>
<dbReference type="RefSeq" id="WP_057770285.1">
    <property type="nucleotide sequence ID" value="NZ_JQAT01000004.1"/>
</dbReference>
<evidence type="ECO:0000259" key="2">
    <source>
        <dbReference type="Pfam" id="PF18050"/>
    </source>
</evidence>
<dbReference type="Pfam" id="PF18050">
    <property type="entry name" value="Cyclophil_like2"/>
    <property type="match status" value="1"/>
</dbReference>
<evidence type="ECO:0000313" key="6">
    <source>
        <dbReference type="Proteomes" id="UP000051751"/>
    </source>
</evidence>
<keyword evidence="5" id="KW-1185">Reference proteome</keyword>
<dbReference type="SUPFAM" id="SSF50891">
    <property type="entry name" value="Cyclophilin-like"/>
    <property type="match status" value="1"/>
</dbReference>
<dbReference type="Gene3D" id="2.40.100.20">
    <property type="match status" value="1"/>
</dbReference>
<evidence type="ECO:0000313" key="3">
    <source>
        <dbReference type="EMBL" id="KRN28077.1"/>
    </source>
</evidence>
<dbReference type="EMBL" id="JQAZ01000005">
    <property type="protein sequence ID" value="KRN31045.1"/>
    <property type="molecule type" value="Genomic_DNA"/>
</dbReference>
<dbReference type="STRING" id="81857.IV38_GL001527"/>
<dbReference type="AlphaFoldDB" id="A0A0R2FTF4"/>
<dbReference type="PATRIC" id="fig|81857.3.peg.1539"/>
<reference evidence="5 6" key="1">
    <citation type="journal article" date="2015" name="Genome Announc.">
        <title>Expanding the biotechnology potential of lactobacilli through comparative genomics of 213 strains and associated genera.</title>
        <authorList>
            <person name="Sun Z."/>
            <person name="Harris H.M."/>
            <person name="McCann A."/>
            <person name="Guo C."/>
            <person name="Argimon S."/>
            <person name="Zhang W."/>
            <person name="Yang X."/>
            <person name="Jeffery I.B."/>
            <person name="Cooney J.C."/>
            <person name="Kagawa T.F."/>
            <person name="Liu W."/>
            <person name="Song Y."/>
            <person name="Salvetti E."/>
            <person name="Wrobel A."/>
            <person name="Rasinkangas P."/>
            <person name="Parkhill J."/>
            <person name="Rea M.C."/>
            <person name="O'Sullivan O."/>
            <person name="Ritari J."/>
            <person name="Douillard F.P."/>
            <person name="Paul Ross R."/>
            <person name="Yang R."/>
            <person name="Briner A.E."/>
            <person name="Felis G.E."/>
            <person name="de Vos W.M."/>
            <person name="Barrangou R."/>
            <person name="Klaenhammer T.R."/>
            <person name="Caufield P.W."/>
            <person name="Cui Y."/>
            <person name="Zhang H."/>
            <person name="O'Toole P.W."/>
        </authorList>
    </citation>
    <scope>NUCLEOTIDE SEQUENCE [LARGE SCALE GENOMIC DNA]</scope>
    <source>
        <strain evidence="3 6">ATCC BAA-66</strain>
        <strain evidence="4 5">DSM 13344</strain>
    </source>
</reference>
<dbReference type="InterPro" id="IPR029000">
    <property type="entry name" value="Cyclophilin-like_dom_sf"/>
</dbReference>
<feature type="signal peptide" evidence="1">
    <location>
        <begin position="1"/>
        <end position="20"/>
    </location>
</feature>
<dbReference type="Proteomes" id="UP000051751">
    <property type="component" value="Unassembled WGS sequence"/>
</dbReference>
<sequence>MNLKKLLRFAILASALFLFGVVTSIQQPVLAAAKTKIVVRFSNHDYKAHLDNNAAANGLKKKLPFKLKFSAFGSGFDEKIGDLPAKLSTKGMPNGNSAQTGDIGYWSPQPRVVLYDGHVNYYAGIHIIGHFDSKKAVQALKNSRVHLQLKLGK</sequence>
<organism evidence="3 6">
    <name type="scientific">Lactobacillus selangorensis</name>
    <dbReference type="NCBI Taxonomy" id="81857"/>
    <lineage>
        <taxon>Bacteria</taxon>
        <taxon>Bacillati</taxon>
        <taxon>Bacillota</taxon>
        <taxon>Bacilli</taxon>
        <taxon>Lactobacillales</taxon>
        <taxon>Lactobacillaceae</taxon>
        <taxon>Lactobacillus</taxon>
    </lineage>
</organism>
<feature type="domain" description="Cyclophilin-like" evidence="2">
    <location>
        <begin position="40"/>
        <end position="147"/>
    </location>
</feature>
<protein>
    <recommendedName>
        <fullName evidence="2">Cyclophilin-like domain-containing protein</fullName>
    </recommendedName>
</protein>
<comment type="caution">
    <text evidence="3">The sequence shown here is derived from an EMBL/GenBank/DDBJ whole genome shotgun (WGS) entry which is preliminary data.</text>
</comment>
<feature type="chain" id="PRO_5044546158" description="Cyclophilin-like domain-containing protein" evidence="1">
    <location>
        <begin position="21"/>
        <end position="153"/>
    </location>
</feature>
<dbReference type="EMBL" id="JQAT01000004">
    <property type="protein sequence ID" value="KRN28077.1"/>
    <property type="molecule type" value="Genomic_DNA"/>
</dbReference>
<evidence type="ECO:0000313" key="4">
    <source>
        <dbReference type="EMBL" id="KRN31045.1"/>
    </source>
</evidence>
<proteinExistence type="predicted"/>
<gene>
    <name evidence="3" type="ORF">IV38_GL001527</name>
    <name evidence="4" type="ORF">IV40_GL001688</name>
</gene>
<dbReference type="OrthoDB" id="2329019at2"/>
<name>A0A0R2FTF4_9LACO</name>